<dbReference type="OrthoDB" id="903386at2759"/>
<evidence type="ECO:0000259" key="3">
    <source>
        <dbReference type="SMART" id="SM00768"/>
    </source>
</evidence>
<dbReference type="GO" id="GO:0042973">
    <property type="term" value="F:glucan endo-1,3-beta-D-glucosidase activity"/>
    <property type="evidence" value="ECO:0007669"/>
    <property type="project" value="UniProtKB-EC"/>
</dbReference>
<accession>A0A2G9HJB5</accession>
<keyword evidence="4" id="KW-0326">Glycosidase</keyword>
<dbReference type="AlphaFoldDB" id="A0A2G9HJB5"/>
<sequence>MIYGIRSFLLGIALCSCTENSELIHEKKIPTWCVANTGAPLDQLQAFLDYGCHVYECSPIQTGGSCFEPNVLYGHASWILDKFYREVKSCQKGLGFITTTNPYAMHLS</sequence>
<organism evidence="4 5">
    <name type="scientific">Handroanthus impetiginosus</name>
    <dbReference type="NCBI Taxonomy" id="429701"/>
    <lineage>
        <taxon>Eukaryota</taxon>
        <taxon>Viridiplantae</taxon>
        <taxon>Streptophyta</taxon>
        <taxon>Embryophyta</taxon>
        <taxon>Tracheophyta</taxon>
        <taxon>Spermatophyta</taxon>
        <taxon>Magnoliopsida</taxon>
        <taxon>eudicotyledons</taxon>
        <taxon>Gunneridae</taxon>
        <taxon>Pentapetalae</taxon>
        <taxon>asterids</taxon>
        <taxon>lamiids</taxon>
        <taxon>Lamiales</taxon>
        <taxon>Bignoniaceae</taxon>
        <taxon>Crescentiina</taxon>
        <taxon>Tabebuia alliance</taxon>
        <taxon>Handroanthus</taxon>
    </lineage>
</organism>
<dbReference type="PANTHER" id="PTHR31044:SF52">
    <property type="entry name" value="OS01G0631500 PROTEIN"/>
    <property type="match status" value="1"/>
</dbReference>
<dbReference type="InterPro" id="IPR044788">
    <property type="entry name" value="X8_dom_prot"/>
</dbReference>
<name>A0A2G9HJB5_9LAMI</name>
<dbReference type="InterPro" id="IPR012946">
    <property type="entry name" value="X8"/>
</dbReference>
<dbReference type="EC" id="3.2.1.39" evidence="4"/>
<dbReference type="Proteomes" id="UP000231279">
    <property type="component" value="Unassembled WGS sequence"/>
</dbReference>
<dbReference type="Pfam" id="PF07983">
    <property type="entry name" value="X8"/>
    <property type="match status" value="1"/>
</dbReference>
<proteinExistence type="predicted"/>
<comment type="caution">
    <text evidence="4">The sequence shown here is derived from an EMBL/GenBank/DDBJ whole genome shotgun (WGS) entry which is preliminary data.</text>
</comment>
<evidence type="ECO:0000313" key="4">
    <source>
        <dbReference type="EMBL" id="PIN17619.1"/>
    </source>
</evidence>
<protein>
    <submittedName>
        <fullName evidence="4">Glucan endo-1,3-beta-D-glucosidase</fullName>
        <ecNumber evidence="4">3.2.1.39</ecNumber>
    </submittedName>
</protein>
<evidence type="ECO:0000256" key="2">
    <source>
        <dbReference type="SAM" id="SignalP"/>
    </source>
</evidence>
<feature type="signal peptide" evidence="2">
    <location>
        <begin position="1"/>
        <end position="17"/>
    </location>
</feature>
<gene>
    <name evidence="4" type="ORF">CDL12_09720</name>
</gene>
<evidence type="ECO:0000256" key="1">
    <source>
        <dbReference type="ARBA" id="ARBA00022729"/>
    </source>
</evidence>
<dbReference type="PROSITE" id="PS51257">
    <property type="entry name" value="PROKAR_LIPOPROTEIN"/>
    <property type="match status" value="1"/>
</dbReference>
<reference evidence="5" key="1">
    <citation type="journal article" date="2018" name="Gigascience">
        <title>Genome assembly of the Pink Ipe (Handroanthus impetiginosus, Bignoniaceae), a highly valued, ecologically keystone Neotropical timber forest tree.</title>
        <authorList>
            <person name="Silva-Junior O.B."/>
            <person name="Grattapaglia D."/>
            <person name="Novaes E."/>
            <person name="Collevatti R.G."/>
        </authorList>
    </citation>
    <scope>NUCLEOTIDE SEQUENCE [LARGE SCALE GENOMIC DNA]</scope>
    <source>
        <strain evidence="5">cv. UFG-1</strain>
    </source>
</reference>
<keyword evidence="4" id="KW-0378">Hydrolase</keyword>
<keyword evidence="5" id="KW-1185">Reference proteome</keyword>
<dbReference type="SMART" id="SM00768">
    <property type="entry name" value="X8"/>
    <property type="match status" value="1"/>
</dbReference>
<dbReference type="GO" id="GO:0009506">
    <property type="term" value="C:plasmodesma"/>
    <property type="evidence" value="ECO:0007669"/>
    <property type="project" value="UniProtKB-ARBA"/>
</dbReference>
<evidence type="ECO:0000313" key="5">
    <source>
        <dbReference type="Proteomes" id="UP000231279"/>
    </source>
</evidence>
<dbReference type="EMBL" id="NKXS01001635">
    <property type="protein sequence ID" value="PIN17619.1"/>
    <property type="molecule type" value="Genomic_DNA"/>
</dbReference>
<feature type="domain" description="X8" evidence="3">
    <location>
        <begin position="31"/>
        <end position="108"/>
    </location>
</feature>
<dbReference type="STRING" id="429701.A0A2G9HJB5"/>
<feature type="chain" id="PRO_5013789056" evidence="2">
    <location>
        <begin position="18"/>
        <end position="108"/>
    </location>
</feature>
<keyword evidence="1 2" id="KW-0732">Signal</keyword>
<dbReference type="PANTHER" id="PTHR31044">
    <property type="entry name" value="BETA-1,3 GLUCANASE"/>
    <property type="match status" value="1"/>
</dbReference>